<keyword evidence="4" id="KW-1185">Reference proteome</keyword>
<evidence type="ECO:0000313" key="4">
    <source>
        <dbReference type="Proteomes" id="UP001191082"/>
    </source>
</evidence>
<dbReference type="InterPro" id="IPR050445">
    <property type="entry name" value="Bact_polysacc_biosynth/exp"/>
</dbReference>
<keyword evidence="2" id="KW-0812">Transmembrane</keyword>
<protein>
    <submittedName>
        <fullName evidence="3">Lipopolysaccharide biosynthesis</fullName>
    </submittedName>
</protein>
<dbReference type="PANTHER" id="PTHR32309">
    <property type="entry name" value="TYROSINE-PROTEIN KINASE"/>
    <property type="match status" value="1"/>
</dbReference>
<accession>A0ABY2X5X4</accession>
<sequence length="514" mass="57295">MTEVLFYLRLFLRRLHWFLLIAVVVSAVSVIAAFSLPPAYVSQTRLIVEASQIPDELAPSTVRVSGLERLQIIEQRLMTRPNILAIANRLNVLQDQSSMTPDEIVEAMQARTRIRSQAGRDQATLMTISFEARTGRLAAQVLNEYLSLIQQSDIDIRQGRAGQTLEFFEAEVQRLEQQLQEQSAKILAFKNENLSALPDSLDFRQSQRADLQERMESAGREIFTLKAQRQQLINIFNEATKVGSGPGVTLSPSQQSLADARAELESALLLYSEVNPRVKILQSRVASLEAKVAEEAETSQSGDDAAETGNPQLNLQLAEIDTRIQSLESQSEIVEARIAALSESIDQTPANTIMLAELEREAENLQGRYNLAVNRLAAASTGERIEVMSRGERISVIEQPSVPSRPTKPNRVKIAAAGSMFGLLLGFGLIALLEFMNRTPRRPEDIIRKLEVWPMAAIPYTRTRREIVLQRSLRLAAILIVVVGAPIAVWAVHEYYLPLDLLADKIMNKLGVRL</sequence>
<evidence type="ECO:0000256" key="1">
    <source>
        <dbReference type="SAM" id="Coils"/>
    </source>
</evidence>
<gene>
    <name evidence="3" type="ORF">FGK64_17370</name>
</gene>
<proteinExistence type="predicted"/>
<feature type="coiled-coil region" evidence="1">
    <location>
        <begin position="278"/>
        <end position="375"/>
    </location>
</feature>
<evidence type="ECO:0000256" key="2">
    <source>
        <dbReference type="SAM" id="Phobius"/>
    </source>
</evidence>
<name>A0ABY2X5X4_9RHOB</name>
<dbReference type="RefSeq" id="WP_138865126.1">
    <property type="nucleotide sequence ID" value="NZ_VCPC01000004.1"/>
</dbReference>
<reference evidence="3 4" key="1">
    <citation type="submission" date="2019-05" db="EMBL/GenBank/DDBJ databases">
        <title>Marivita sp. nov. isolated from sea sediment.</title>
        <authorList>
            <person name="Kim W."/>
        </authorList>
    </citation>
    <scope>NUCLEOTIDE SEQUENCE [LARGE SCALE GENOMIC DNA]</scope>
    <source>
        <strain evidence="3 4">CAU 1492</strain>
    </source>
</reference>
<feature type="transmembrane region" description="Helical" evidence="2">
    <location>
        <begin position="414"/>
        <end position="433"/>
    </location>
</feature>
<dbReference type="Proteomes" id="UP001191082">
    <property type="component" value="Unassembled WGS sequence"/>
</dbReference>
<feature type="transmembrane region" description="Helical" evidence="2">
    <location>
        <begin position="15"/>
        <end position="36"/>
    </location>
</feature>
<dbReference type="EMBL" id="VCPC01000004">
    <property type="protein sequence ID" value="TMV10552.1"/>
    <property type="molecule type" value="Genomic_DNA"/>
</dbReference>
<keyword evidence="2" id="KW-1133">Transmembrane helix</keyword>
<dbReference type="PANTHER" id="PTHR32309:SF31">
    <property type="entry name" value="CAPSULAR EXOPOLYSACCHARIDE FAMILY"/>
    <property type="match status" value="1"/>
</dbReference>
<evidence type="ECO:0000313" key="3">
    <source>
        <dbReference type="EMBL" id="TMV10552.1"/>
    </source>
</evidence>
<feature type="transmembrane region" description="Helical" evidence="2">
    <location>
        <begin position="472"/>
        <end position="492"/>
    </location>
</feature>
<feature type="coiled-coil region" evidence="1">
    <location>
        <begin position="165"/>
        <end position="228"/>
    </location>
</feature>
<organism evidence="3 4">
    <name type="scientific">Arenibacterium halophilum</name>
    <dbReference type="NCBI Taxonomy" id="2583821"/>
    <lineage>
        <taxon>Bacteria</taxon>
        <taxon>Pseudomonadati</taxon>
        <taxon>Pseudomonadota</taxon>
        <taxon>Alphaproteobacteria</taxon>
        <taxon>Rhodobacterales</taxon>
        <taxon>Paracoccaceae</taxon>
        <taxon>Arenibacterium</taxon>
    </lineage>
</organism>
<keyword evidence="2" id="KW-0472">Membrane</keyword>
<comment type="caution">
    <text evidence="3">The sequence shown here is derived from an EMBL/GenBank/DDBJ whole genome shotgun (WGS) entry which is preliminary data.</text>
</comment>
<keyword evidence="1" id="KW-0175">Coiled coil</keyword>